<dbReference type="PANTHER" id="PTHR42921:SF4">
    <property type="entry name" value="ACETOACETYL-COA SYNTHASE (AFU_ORTHOLOGUE AFUA_8G04770)"/>
    <property type="match status" value="1"/>
</dbReference>
<dbReference type="Gene3D" id="3.40.50.12780">
    <property type="entry name" value="N-terminal domain of ligase-like"/>
    <property type="match status" value="1"/>
</dbReference>
<dbReference type="GO" id="GO:0006629">
    <property type="term" value="P:lipid metabolic process"/>
    <property type="evidence" value="ECO:0007669"/>
    <property type="project" value="InterPro"/>
</dbReference>
<dbReference type="OrthoDB" id="10253869at2759"/>
<sequence>MSIGSSLSAPLWTSRVAGRTPMDDYRRHINESFSQNLKDTVELHRWTVEHPQEFWPDLYRWLDLVPKLPPNAKAYDSTQPMSSNPAFFPELQGFNYAENALFANPNPEAVALIGVRDDTDLTTSDGEKLTWHEFREKVRLTASALRQHGVKKGDRVAALVATSIWVMILFHASASIGAIFTSISPDLGLEGCISRLQQVTPTIFFADSDTIYKGKAVSTAPKVSQIVARLDPRPQTYIIPLVTANSEFPDIEKFLGRADSKAPLEFVRVPFNYPLFICYSSGTTGAPKCIVHHHGTIMQFKKVAKIHNSTTTKDVILQYSSTSWIVFYIMSGYFACGATTIVYNGSPMHPNKSQMLRMVEKFKVTYFGTSPRYLLELETAKIVPKADFNLSSLRIVYVTGAPLASEQYRWFYRAFPPEAHLCNTAGGTDVASSLIAADPCGSIYAGEMQIFALGMDVDIADPQSGESILHSGEAGEMVVRQPFPSMPCFFWGDKDGSRYRASYFERFSKVDVWAQHDWLQYNPRTKGFVMHGRSDGVLNPSGVRFGSGEIYAIVETAPFTDEISDTLCVGRRRPRDRDEEVFLFVVMKPGKSLTRNLIMSVKTAIGKALSPRHVPRFILEVPEIPVTINGKKVEAAVKQTISGKDVKPSNTVTNPDSIGYFARFRDIEREPGQARL</sequence>
<dbReference type="Pfam" id="PF00501">
    <property type="entry name" value="AMP-binding"/>
    <property type="match status" value="1"/>
</dbReference>
<name>A0A6J3MA44_9PEZI</name>
<reference evidence="3" key="1">
    <citation type="submission" date="2020-01" db="EMBL/GenBank/DDBJ databases">
        <authorList>
            <consortium name="DOE Joint Genome Institute"/>
            <person name="Haridas S."/>
            <person name="Albert R."/>
            <person name="Binder M."/>
            <person name="Bloem J."/>
            <person name="Labutti K."/>
            <person name="Salamov A."/>
            <person name="Andreopoulos B."/>
            <person name="Baker S.E."/>
            <person name="Barry K."/>
            <person name="Bills G."/>
            <person name="Bluhm B.H."/>
            <person name="Cannon C."/>
            <person name="Castanera R."/>
            <person name="Culley D.E."/>
            <person name="Daum C."/>
            <person name="Ezra D."/>
            <person name="Gonzalez J.B."/>
            <person name="Henrissat B."/>
            <person name="Kuo A."/>
            <person name="Liang C."/>
            <person name="Lipzen A."/>
            <person name="Lutzoni F."/>
            <person name="Magnuson J."/>
            <person name="Mondo S."/>
            <person name="Nolan M."/>
            <person name="Ohm R."/>
            <person name="Pangilinan J."/>
            <person name="Park H.-J."/>
            <person name="Ramirez L."/>
            <person name="Alfaro M."/>
            <person name="Sun H."/>
            <person name="Tritt A."/>
            <person name="Yoshinaga Y."/>
            <person name="Zwiers L.-H."/>
            <person name="Turgeon B.G."/>
            <person name="Goodwin S.B."/>
            <person name="Spatafora J.W."/>
            <person name="Crous P.W."/>
            <person name="Grigoriev I.V."/>
        </authorList>
    </citation>
    <scope>NUCLEOTIDE SEQUENCE</scope>
    <source>
        <strain evidence="3">CBS 342.82</strain>
    </source>
</reference>
<dbReference type="RefSeq" id="XP_033460718.1">
    <property type="nucleotide sequence ID" value="XM_033604711.1"/>
</dbReference>
<dbReference type="GeneID" id="54362511"/>
<accession>A0A6J3MA44</accession>
<organism evidence="3">
    <name type="scientific">Dissoconium aciculare CBS 342.82</name>
    <dbReference type="NCBI Taxonomy" id="1314786"/>
    <lineage>
        <taxon>Eukaryota</taxon>
        <taxon>Fungi</taxon>
        <taxon>Dikarya</taxon>
        <taxon>Ascomycota</taxon>
        <taxon>Pezizomycotina</taxon>
        <taxon>Dothideomycetes</taxon>
        <taxon>Dothideomycetidae</taxon>
        <taxon>Mycosphaerellales</taxon>
        <taxon>Dissoconiaceae</taxon>
        <taxon>Dissoconium</taxon>
    </lineage>
</organism>
<gene>
    <name evidence="3" type="ORF">K489DRAFT_379671</name>
</gene>
<feature type="domain" description="AMP-dependent synthetase/ligase" evidence="1">
    <location>
        <begin position="103"/>
        <end position="482"/>
    </location>
</feature>
<dbReference type="Proteomes" id="UP000504637">
    <property type="component" value="Unplaced"/>
</dbReference>
<dbReference type="Gene3D" id="3.30.300.30">
    <property type="match status" value="1"/>
</dbReference>
<reference evidence="3" key="2">
    <citation type="submission" date="2020-04" db="EMBL/GenBank/DDBJ databases">
        <authorList>
            <consortium name="NCBI Genome Project"/>
        </authorList>
    </citation>
    <scope>NUCLEOTIDE SEQUENCE</scope>
    <source>
        <strain evidence="3">CBS 342.82</strain>
    </source>
</reference>
<dbReference type="AlphaFoldDB" id="A0A6J3MA44"/>
<reference evidence="3" key="3">
    <citation type="submission" date="2025-08" db="UniProtKB">
        <authorList>
            <consortium name="RefSeq"/>
        </authorList>
    </citation>
    <scope>IDENTIFICATION</scope>
    <source>
        <strain evidence="3">CBS 342.82</strain>
    </source>
</reference>
<dbReference type="NCBIfam" id="TIGR01217">
    <property type="entry name" value="ac_ac_CoA_syn"/>
    <property type="match status" value="1"/>
</dbReference>
<dbReference type="InterPro" id="IPR045851">
    <property type="entry name" value="AMP-bd_C_sf"/>
</dbReference>
<dbReference type="GO" id="GO:0030729">
    <property type="term" value="F:acetoacetate-CoA ligase activity"/>
    <property type="evidence" value="ECO:0007669"/>
    <property type="project" value="InterPro"/>
</dbReference>
<dbReference type="PROSITE" id="PS00455">
    <property type="entry name" value="AMP_BINDING"/>
    <property type="match status" value="1"/>
</dbReference>
<dbReference type="SUPFAM" id="SSF56801">
    <property type="entry name" value="Acetyl-CoA synthetase-like"/>
    <property type="match status" value="1"/>
</dbReference>
<proteinExistence type="predicted"/>
<evidence type="ECO:0000313" key="2">
    <source>
        <dbReference type="Proteomes" id="UP000504637"/>
    </source>
</evidence>
<protein>
    <submittedName>
        <fullName evidence="3">Acetyl-CoA synthetase-like protein</fullName>
    </submittedName>
</protein>
<dbReference type="InterPro" id="IPR000873">
    <property type="entry name" value="AMP-dep_synth/lig_dom"/>
</dbReference>
<dbReference type="InterPro" id="IPR020845">
    <property type="entry name" value="AMP-binding_CS"/>
</dbReference>
<keyword evidence="2" id="KW-1185">Reference proteome</keyword>
<dbReference type="PANTHER" id="PTHR42921">
    <property type="entry name" value="ACETOACETYL-COA SYNTHETASE"/>
    <property type="match status" value="1"/>
</dbReference>
<dbReference type="InterPro" id="IPR042099">
    <property type="entry name" value="ANL_N_sf"/>
</dbReference>
<evidence type="ECO:0000259" key="1">
    <source>
        <dbReference type="Pfam" id="PF00501"/>
    </source>
</evidence>
<evidence type="ECO:0000313" key="3">
    <source>
        <dbReference type="RefSeq" id="XP_033460718.1"/>
    </source>
</evidence>
<dbReference type="InterPro" id="IPR005914">
    <property type="entry name" value="Acac_CoA_synth"/>
</dbReference>